<dbReference type="EMBL" id="JAJSOF020000017">
    <property type="protein sequence ID" value="KAJ4440467.1"/>
    <property type="molecule type" value="Genomic_DNA"/>
</dbReference>
<comment type="caution">
    <text evidence="2">The sequence shown here is derived from an EMBL/GenBank/DDBJ whole genome shotgun (WGS) entry which is preliminary data.</text>
</comment>
<keyword evidence="3" id="KW-1185">Reference proteome</keyword>
<sequence>MVENQENCKGHECYRRFVFNKAARNYEECNSLQEVTRQDWAGFCHHVANLEAEYWEKDGVVPDVIDQISINLNTDSDSEAGGSDSENSSSSSKESE</sequence>
<evidence type="ECO:0000313" key="3">
    <source>
        <dbReference type="Proteomes" id="UP001148838"/>
    </source>
</evidence>
<dbReference type="Proteomes" id="UP001148838">
    <property type="component" value="Unassembled WGS sequence"/>
</dbReference>
<feature type="compositionally biased region" description="Low complexity" evidence="1">
    <location>
        <begin position="79"/>
        <end position="96"/>
    </location>
</feature>
<feature type="region of interest" description="Disordered" evidence="1">
    <location>
        <begin position="71"/>
        <end position="96"/>
    </location>
</feature>
<protein>
    <submittedName>
        <fullName evidence="2">Uncharacterized protein</fullName>
    </submittedName>
</protein>
<name>A0ABQ8T3I5_PERAM</name>
<evidence type="ECO:0000256" key="1">
    <source>
        <dbReference type="SAM" id="MobiDB-lite"/>
    </source>
</evidence>
<proteinExistence type="predicted"/>
<gene>
    <name evidence="2" type="ORF">ANN_08608</name>
</gene>
<organism evidence="2 3">
    <name type="scientific">Periplaneta americana</name>
    <name type="common">American cockroach</name>
    <name type="synonym">Blatta americana</name>
    <dbReference type="NCBI Taxonomy" id="6978"/>
    <lineage>
        <taxon>Eukaryota</taxon>
        <taxon>Metazoa</taxon>
        <taxon>Ecdysozoa</taxon>
        <taxon>Arthropoda</taxon>
        <taxon>Hexapoda</taxon>
        <taxon>Insecta</taxon>
        <taxon>Pterygota</taxon>
        <taxon>Neoptera</taxon>
        <taxon>Polyneoptera</taxon>
        <taxon>Dictyoptera</taxon>
        <taxon>Blattodea</taxon>
        <taxon>Blattoidea</taxon>
        <taxon>Blattidae</taxon>
        <taxon>Blattinae</taxon>
        <taxon>Periplaneta</taxon>
    </lineage>
</organism>
<evidence type="ECO:0000313" key="2">
    <source>
        <dbReference type="EMBL" id="KAJ4440467.1"/>
    </source>
</evidence>
<reference evidence="2 3" key="1">
    <citation type="journal article" date="2022" name="Allergy">
        <title>Genome assembly and annotation of Periplaneta americana reveal a comprehensive cockroach allergen profile.</title>
        <authorList>
            <person name="Wang L."/>
            <person name="Xiong Q."/>
            <person name="Saelim N."/>
            <person name="Wang L."/>
            <person name="Nong W."/>
            <person name="Wan A.T."/>
            <person name="Shi M."/>
            <person name="Liu X."/>
            <person name="Cao Q."/>
            <person name="Hui J.H.L."/>
            <person name="Sookrung N."/>
            <person name="Leung T.F."/>
            <person name="Tungtrongchitr A."/>
            <person name="Tsui S.K.W."/>
        </authorList>
    </citation>
    <scope>NUCLEOTIDE SEQUENCE [LARGE SCALE GENOMIC DNA]</scope>
    <source>
        <strain evidence="2">PWHHKU_190912</strain>
    </source>
</reference>
<accession>A0ABQ8T3I5</accession>